<name>A0A0C4DN66_MAGP6</name>
<keyword evidence="2" id="KW-1015">Disulfide bond</keyword>
<keyword evidence="4" id="KW-0732">Signal</keyword>
<feature type="signal peptide" evidence="4">
    <location>
        <begin position="1"/>
        <end position="22"/>
    </location>
</feature>
<dbReference type="VEuPathDB" id="FungiDB:MAPG_01245"/>
<evidence type="ECO:0000256" key="3">
    <source>
        <dbReference type="SAM" id="MobiDB-lite"/>
    </source>
</evidence>
<evidence type="ECO:0000256" key="1">
    <source>
        <dbReference type="ARBA" id="ARBA00022801"/>
    </source>
</evidence>
<reference evidence="6" key="5">
    <citation type="submission" date="2015-06" db="UniProtKB">
        <authorList>
            <consortium name="EnsemblFungi"/>
        </authorList>
    </citation>
    <scope>IDENTIFICATION</scope>
    <source>
        <strain evidence="6">ATCC 64411</strain>
    </source>
</reference>
<reference evidence="5" key="3">
    <citation type="submission" date="2011-03" db="EMBL/GenBank/DDBJ databases">
        <title>Annotation of Magnaporthe poae ATCC 64411.</title>
        <authorList>
            <person name="Ma L.-J."/>
            <person name="Dead R."/>
            <person name="Young S.K."/>
            <person name="Zeng Q."/>
            <person name="Gargeya S."/>
            <person name="Fitzgerald M."/>
            <person name="Haas B."/>
            <person name="Abouelleil A."/>
            <person name="Alvarado L."/>
            <person name="Arachchi H.M."/>
            <person name="Berlin A."/>
            <person name="Brown A."/>
            <person name="Chapman S.B."/>
            <person name="Chen Z."/>
            <person name="Dunbar C."/>
            <person name="Freedman E."/>
            <person name="Gearin G."/>
            <person name="Gellesch M."/>
            <person name="Goldberg J."/>
            <person name="Griggs A."/>
            <person name="Gujja S."/>
            <person name="Heiman D."/>
            <person name="Howarth C."/>
            <person name="Larson L."/>
            <person name="Lui A."/>
            <person name="MacDonald P.J.P."/>
            <person name="Mehta T."/>
            <person name="Montmayeur A."/>
            <person name="Murphy C."/>
            <person name="Neiman D."/>
            <person name="Pearson M."/>
            <person name="Priest M."/>
            <person name="Roberts A."/>
            <person name="Saif S."/>
            <person name="Shea T."/>
            <person name="Shenoy N."/>
            <person name="Sisk P."/>
            <person name="Stolte C."/>
            <person name="Sykes S."/>
            <person name="Yandava C."/>
            <person name="Wortman J."/>
            <person name="Nusbaum C."/>
            <person name="Birren B."/>
        </authorList>
    </citation>
    <scope>NUCLEOTIDE SEQUENCE</scope>
    <source>
        <strain evidence="5">ATCC 64411</strain>
    </source>
</reference>
<reference evidence="5" key="2">
    <citation type="submission" date="2010-05" db="EMBL/GenBank/DDBJ databases">
        <title>The Genome Sequence of Magnaporthe poae strain ATCC 64411.</title>
        <authorList>
            <consortium name="The Broad Institute Genome Sequencing Platform"/>
            <consortium name="Broad Institute Genome Sequencing Center for Infectious Disease"/>
            <person name="Ma L.-J."/>
            <person name="Dead R."/>
            <person name="Young S."/>
            <person name="Zeng Q."/>
            <person name="Koehrsen M."/>
            <person name="Alvarado L."/>
            <person name="Berlin A."/>
            <person name="Chapman S.B."/>
            <person name="Chen Z."/>
            <person name="Freedman E."/>
            <person name="Gellesch M."/>
            <person name="Goldberg J."/>
            <person name="Griggs A."/>
            <person name="Gujja S."/>
            <person name="Heilman E.R."/>
            <person name="Heiman D."/>
            <person name="Hepburn T."/>
            <person name="Howarth C."/>
            <person name="Jen D."/>
            <person name="Larson L."/>
            <person name="Mehta T."/>
            <person name="Neiman D."/>
            <person name="Pearson M."/>
            <person name="Roberts A."/>
            <person name="Saif S."/>
            <person name="Shea T."/>
            <person name="Shenoy N."/>
            <person name="Sisk P."/>
            <person name="Stolte C."/>
            <person name="Sykes S."/>
            <person name="Walk T."/>
            <person name="White J."/>
            <person name="Yandava C."/>
            <person name="Haas B."/>
            <person name="Nusbaum C."/>
            <person name="Birren B."/>
        </authorList>
    </citation>
    <scope>NUCLEOTIDE SEQUENCE</scope>
    <source>
        <strain evidence="5">ATCC 64411</strain>
    </source>
</reference>
<dbReference type="EMBL" id="ADBL01000291">
    <property type="status" value="NOT_ANNOTATED_CDS"/>
    <property type="molecule type" value="Genomic_DNA"/>
</dbReference>
<dbReference type="EMBL" id="GL876966">
    <property type="protein sequence ID" value="KLU82169.1"/>
    <property type="molecule type" value="Genomic_DNA"/>
</dbReference>
<evidence type="ECO:0000313" key="5">
    <source>
        <dbReference type="EMBL" id="KLU82169.1"/>
    </source>
</evidence>
<dbReference type="AlphaFoldDB" id="A0A0C4DN66"/>
<dbReference type="eggNOG" id="ENOG502SQ4D">
    <property type="taxonomic scope" value="Eukaryota"/>
</dbReference>
<reference evidence="6" key="4">
    <citation type="journal article" date="2015" name="G3 (Bethesda)">
        <title>Genome sequences of three phytopathogenic species of the Magnaporthaceae family of fungi.</title>
        <authorList>
            <person name="Okagaki L.H."/>
            <person name="Nunes C.C."/>
            <person name="Sailsbery J."/>
            <person name="Clay B."/>
            <person name="Brown D."/>
            <person name="John T."/>
            <person name="Oh Y."/>
            <person name="Young N."/>
            <person name="Fitzgerald M."/>
            <person name="Haas B.J."/>
            <person name="Zeng Q."/>
            <person name="Young S."/>
            <person name="Adiconis X."/>
            <person name="Fan L."/>
            <person name="Levin J.Z."/>
            <person name="Mitchell T.K."/>
            <person name="Okubara P.A."/>
            <person name="Farman M.L."/>
            <person name="Kohn L.M."/>
            <person name="Birren B."/>
            <person name="Ma L.-J."/>
            <person name="Dean R.A."/>
        </authorList>
    </citation>
    <scope>NUCLEOTIDE SEQUENCE</scope>
    <source>
        <strain evidence="6">ATCC 64411 / 73-15</strain>
    </source>
</reference>
<accession>A0A0C4DN66</accession>
<dbReference type="EnsemblFungi" id="MAPG_01245T0">
    <property type="protein sequence ID" value="MAPG_01245T0"/>
    <property type="gene ID" value="MAPG_01245"/>
</dbReference>
<dbReference type="STRING" id="644358.A0A0C4DN66"/>
<sequence>MVRSSLLPLGVSLLLAATPIVAQTSTTASSSTTSSSTSSHSTYTTGTSPTGSTFTTSTSSAATSGPVSTALPTNCVSGLQIFVARGSNEQPGLGRMGSLAANITEKIKDSRATAVDYPATFSEYNLSVGNGTSKLRSMVEDYAKMCPNSKMALLGYSQGAQAVGDLVCGTSSLGFPPTPVLDSRYEKNVVAIVLYGDPTRAVGQSWNAGTATNQTGFFPRKNNAACSPYSASMRSWCDTGDRYCAMGNEPSVHGSYFAKYGSETAKWVVERFEKVPATTNPSGSGSGSGANPATTTASSPPSSGASPSGRSPSSGGSSACFALALGLAYLLSI</sequence>
<dbReference type="InterPro" id="IPR000675">
    <property type="entry name" value="Cutinase/axe"/>
</dbReference>
<feature type="chain" id="PRO_5009385139" description="Acetylxylan esterase" evidence="4">
    <location>
        <begin position="23"/>
        <end position="333"/>
    </location>
</feature>
<proteinExistence type="predicted"/>
<organism evidence="6 7">
    <name type="scientific">Magnaporthiopsis poae (strain ATCC 64411 / 73-15)</name>
    <name type="common">Kentucky bluegrass fungus</name>
    <name type="synonym">Magnaporthe poae</name>
    <dbReference type="NCBI Taxonomy" id="644358"/>
    <lineage>
        <taxon>Eukaryota</taxon>
        <taxon>Fungi</taxon>
        <taxon>Dikarya</taxon>
        <taxon>Ascomycota</taxon>
        <taxon>Pezizomycotina</taxon>
        <taxon>Sordariomycetes</taxon>
        <taxon>Sordariomycetidae</taxon>
        <taxon>Magnaporthales</taxon>
        <taxon>Magnaporthaceae</taxon>
        <taxon>Magnaporthiopsis</taxon>
    </lineage>
</organism>
<gene>
    <name evidence="5" type="ORF">MAPG_01245</name>
</gene>
<evidence type="ECO:0008006" key="8">
    <source>
        <dbReference type="Google" id="ProtNLM"/>
    </source>
</evidence>
<feature type="region of interest" description="Disordered" evidence="3">
    <location>
        <begin position="277"/>
        <end position="317"/>
    </location>
</feature>
<dbReference type="PANTHER" id="PTHR33630:SF9">
    <property type="entry name" value="CUTINASE 4"/>
    <property type="match status" value="1"/>
</dbReference>
<dbReference type="PANTHER" id="PTHR33630">
    <property type="entry name" value="CUTINASE RV1984C-RELATED-RELATED"/>
    <property type="match status" value="1"/>
</dbReference>
<dbReference type="GO" id="GO:0052689">
    <property type="term" value="F:carboxylic ester hydrolase activity"/>
    <property type="evidence" value="ECO:0007669"/>
    <property type="project" value="UniProtKB-ARBA"/>
</dbReference>
<dbReference type="SUPFAM" id="SSF53474">
    <property type="entry name" value="alpha/beta-Hydrolases"/>
    <property type="match status" value="1"/>
</dbReference>
<dbReference type="SMART" id="SM01110">
    <property type="entry name" value="Cutinase"/>
    <property type="match status" value="1"/>
</dbReference>
<feature type="region of interest" description="Disordered" evidence="3">
    <location>
        <begin position="25"/>
        <end position="67"/>
    </location>
</feature>
<dbReference type="OMA" id="FGDPTHV"/>
<keyword evidence="1" id="KW-0378">Hydrolase</keyword>
<keyword evidence="7" id="KW-1185">Reference proteome</keyword>
<dbReference type="Proteomes" id="UP000011715">
    <property type="component" value="Unassembled WGS sequence"/>
</dbReference>
<reference evidence="7" key="1">
    <citation type="submission" date="2010-05" db="EMBL/GenBank/DDBJ databases">
        <title>The genome sequence of Magnaporthe poae strain ATCC 64411.</title>
        <authorList>
            <person name="Ma L.-J."/>
            <person name="Dead R."/>
            <person name="Young S."/>
            <person name="Zeng Q."/>
            <person name="Koehrsen M."/>
            <person name="Alvarado L."/>
            <person name="Berlin A."/>
            <person name="Chapman S.B."/>
            <person name="Chen Z."/>
            <person name="Freedman E."/>
            <person name="Gellesch M."/>
            <person name="Goldberg J."/>
            <person name="Griggs A."/>
            <person name="Gujja S."/>
            <person name="Heilman E.R."/>
            <person name="Heiman D."/>
            <person name="Hepburn T."/>
            <person name="Howarth C."/>
            <person name="Jen D."/>
            <person name="Larson L."/>
            <person name="Mehta T."/>
            <person name="Neiman D."/>
            <person name="Pearson M."/>
            <person name="Roberts A."/>
            <person name="Saif S."/>
            <person name="Shea T."/>
            <person name="Shenoy N."/>
            <person name="Sisk P."/>
            <person name="Stolte C."/>
            <person name="Sykes S."/>
            <person name="Walk T."/>
            <person name="White J."/>
            <person name="Yandava C."/>
            <person name="Haas B."/>
            <person name="Nusbaum C."/>
            <person name="Birren B."/>
        </authorList>
    </citation>
    <scope>NUCLEOTIDE SEQUENCE [LARGE SCALE GENOMIC DNA]</scope>
    <source>
        <strain evidence="7">ATCC 64411 / 73-15</strain>
    </source>
</reference>
<dbReference type="InterPro" id="IPR029058">
    <property type="entry name" value="AB_hydrolase_fold"/>
</dbReference>
<dbReference type="Gene3D" id="3.40.50.1820">
    <property type="entry name" value="alpha/beta hydrolase"/>
    <property type="match status" value="1"/>
</dbReference>
<dbReference type="Pfam" id="PF01083">
    <property type="entry name" value="Cutinase"/>
    <property type="match status" value="1"/>
</dbReference>
<evidence type="ECO:0000256" key="4">
    <source>
        <dbReference type="SAM" id="SignalP"/>
    </source>
</evidence>
<evidence type="ECO:0000313" key="7">
    <source>
        <dbReference type="Proteomes" id="UP000011715"/>
    </source>
</evidence>
<evidence type="ECO:0000313" key="6">
    <source>
        <dbReference type="EnsemblFungi" id="MAPG_01245T0"/>
    </source>
</evidence>
<evidence type="ECO:0000256" key="2">
    <source>
        <dbReference type="ARBA" id="ARBA00023157"/>
    </source>
</evidence>
<dbReference type="OrthoDB" id="2586582at2759"/>
<protein>
    <recommendedName>
        <fullName evidence="8">Acetylxylan esterase</fullName>
    </recommendedName>
</protein>